<feature type="domain" description="Nudix hydrolase" evidence="24">
    <location>
        <begin position="4"/>
        <end position="133"/>
    </location>
</feature>
<evidence type="ECO:0000256" key="19">
    <source>
        <dbReference type="ARBA" id="ARBA00032071"/>
    </source>
</evidence>
<dbReference type="Proteomes" id="UP000887568">
    <property type="component" value="Unplaced"/>
</dbReference>
<dbReference type="EnsemblMetazoa" id="XM_038208098.1">
    <property type="protein sequence ID" value="XP_038064026.1"/>
    <property type="gene ID" value="LOC119734564"/>
</dbReference>
<dbReference type="AlphaFoldDB" id="A0A914AJW8"/>
<evidence type="ECO:0000256" key="15">
    <source>
        <dbReference type="ARBA" id="ARBA00029673"/>
    </source>
</evidence>
<evidence type="ECO:0000256" key="16">
    <source>
        <dbReference type="ARBA" id="ARBA00030634"/>
    </source>
</evidence>
<comment type="catalytic activity">
    <reaction evidence="10">
        <text>2-oxo-dATP + H2O = 2-oxo-dAMP + diphosphate + H(+)</text>
        <dbReference type="Rhea" id="RHEA:31583"/>
        <dbReference type="ChEBI" id="CHEBI:15377"/>
        <dbReference type="ChEBI" id="CHEBI:15378"/>
        <dbReference type="ChEBI" id="CHEBI:33019"/>
        <dbReference type="ChEBI" id="CHEBI:63212"/>
        <dbReference type="ChEBI" id="CHEBI:77897"/>
        <dbReference type="EC" id="3.6.1.56"/>
    </reaction>
    <physiologicalReaction direction="left-to-right" evidence="10">
        <dbReference type="Rhea" id="RHEA:31584"/>
    </physiologicalReaction>
</comment>
<reference evidence="25" key="1">
    <citation type="submission" date="2022-11" db="UniProtKB">
        <authorList>
            <consortium name="EnsemblMetazoa"/>
        </authorList>
    </citation>
    <scope>IDENTIFICATION</scope>
</reference>
<dbReference type="EnsemblMetazoa" id="XM_038208099.1">
    <property type="protein sequence ID" value="XP_038064027.1"/>
    <property type="gene ID" value="LOC119734564"/>
</dbReference>
<sequence>MGVPNKVLTLVLIREEYRILLGMKKRGFGVNRWNGFGGKVEAGETIAQGAKREVEEECGLTLTEFEEVGRIDFEFVGEPQILEVHIFRGDKYEGKLQETEEMRPKWFALDAIPFHSMWPDDAYWFPIFLRGSKFKGYIKFEGHDKILDCSLEELETTDSYCVK</sequence>
<dbReference type="OrthoDB" id="408303at2759"/>
<keyword evidence="26" id="KW-1185">Reference proteome</keyword>
<dbReference type="GO" id="GO:0046872">
    <property type="term" value="F:metal ion binding"/>
    <property type="evidence" value="ECO:0007669"/>
    <property type="project" value="UniProtKB-KW"/>
</dbReference>
<evidence type="ECO:0000256" key="2">
    <source>
        <dbReference type="ARBA" id="ARBA00004123"/>
    </source>
</evidence>
<comment type="subcellular location">
    <subcellularLocation>
        <location evidence="2">Nucleus</location>
    </subcellularLocation>
</comment>
<protein>
    <recommendedName>
        <fullName evidence="14">Oxidized purine nucleoside triphosphate hydrolase</fullName>
        <ecNumber evidence="13">3.6.1.56</ecNumber>
    </recommendedName>
    <alternativeName>
        <fullName evidence="18">2-hydroxy-dATP diphosphatase</fullName>
    </alternativeName>
    <alternativeName>
        <fullName evidence="17">7,8-dihydro-8-oxoguanine triphosphatase</fullName>
    </alternativeName>
    <alternativeName>
        <fullName evidence="16">8-oxo-dGTPase</fullName>
    </alternativeName>
    <alternativeName>
        <fullName evidence="19">Methylated purine nucleoside triphosphate hydrolase</fullName>
    </alternativeName>
    <alternativeName>
        <fullName evidence="15">Nucleoside diphosphate-linked moiety X motif 1</fullName>
    </alternativeName>
</protein>
<dbReference type="GO" id="GO:0008413">
    <property type="term" value="F:8-oxo-7,8-dihydroguanosine triphosphate pyrophosphatase activity"/>
    <property type="evidence" value="ECO:0007669"/>
    <property type="project" value="InterPro"/>
</dbReference>
<dbReference type="GO" id="GO:0008828">
    <property type="term" value="F:dATP diphosphatase activity"/>
    <property type="evidence" value="ECO:0007669"/>
    <property type="project" value="UniProtKB-EC"/>
</dbReference>
<comment type="catalytic activity">
    <reaction evidence="22">
        <text>N(6)-methyl-dATP + H2O = N(6)-methyl-dAMP + diphosphate + H(+)</text>
        <dbReference type="Rhea" id="RHEA:67604"/>
        <dbReference type="ChEBI" id="CHEBI:15377"/>
        <dbReference type="ChEBI" id="CHEBI:15378"/>
        <dbReference type="ChEBI" id="CHEBI:33019"/>
        <dbReference type="ChEBI" id="CHEBI:169976"/>
        <dbReference type="ChEBI" id="CHEBI:172872"/>
    </reaction>
    <physiologicalReaction direction="left-to-right" evidence="22">
        <dbReference type="Rhea" id="RHEA:67605"/>
    </physiologicalReaction>
</comment>
<dbReference type="SUPFAM" id="SSF55811">
    <property type="entry name" value="Nudix"/>
    <property type="match status" value="1"/>
</dbReference>
<comment type="catalytic activity">
    <reaction evidence="12">
        <text>2-oxo-ATP + H2O = 2-oxo-AMP + diphosphate + H(+)</text>
        <dbReference type="Rhea" id="RHEA:67392"/>
        <dbReference type="ChEBI" id="CHEBI:15377"/>
        <dbReference type="ChEBI" id="CHEBI:15378"/>
        <dbReference type="ChEBI" id="CHEBI:33019"/>
        <dbReference type="ChEBI" id="CHEBI:71395"/>
        <dbReference type="ChEBI" id="CHEBI:172878"/>
    </reaction>
    <physiologicalReaction direction="left-to-right" evidence="12">
        <dbReference type="Rhea" id="RHEA:67393"/>
    </physiologicalReaction>
</comment>
<dbReference type="GO" id="GO:0042262">
    <property type="term" value="P:DNA protection"/>
    <property type="evidence" value="ECO:0007669"/>
    <property type="project" value="InterPro"/>
</dbReference>
<dbReference type="RefSeq" id="XP_038064029.1">
    <property type="nucleotide sequence ID" value="XM_038208101.1"/>
</dbReference>
<dbReference type="GO" id="GO:0005737">
    <property type="term" value="C:cytoplasm"/>
    <property type="evidence" value="ECO:0007669"/>
    <property type="project" value="TreeGrafter"/>
</dbReference>
<evidence type="ECO:0000256" key="22">
    <source>
        <dbReference type="ARBA" id="ARBA00049032"/>
    </source>
</evidence>
<evidence type="ECO:0000256" key="7">
    <source>
        <dbReference type="ARBA" id="ARBA00022842"/>
    </source>
</evidence>
<dbReference type="PANTHER" id="PTHR43758">
    <property type="entry name" value="7,8-DIHYDRO-8-OXOGUANINE TRIPHOSPHATASE"/>
    <property type="match status" value="1"/>
</dbReference>
<evidence type="ECO:0000256" key="9">
    <source>
        <dbReference type="ARBA" id="ARBA00024448"/>
    </source>
</evidence>
<dbReference type="PRINTS" id="PR01403">
    <property type="entry name" value="8OXTPHPHTASE"/>
</dbReference>
<evidence type="ECO:0000259" key="24">
    <source>
        <dbReference type="PROSITE" id="PS51462"/>
    </source>
</evidence>
<dbReference type="EnsemblMetazoa" id="XM_038208101.1">
    <property type="protein sequence ID" value="XP_038064029.1"/>
    <property type="gene ID" value="LOC119734564"/>
</dbReference>
<dbReference type="GeneID" id="119734564"/>
<evidence type="ECO:0000256" key="10">
    <source>
        <dbReference type="ARBA" id="ARBA00024459"/>
    </source>
</evidence>
<evidence type="ECO:0000256" key="21">
    <source>
        <dbReference type="ARBA" id="ARBA00048894"/>
    </source>
</evidence>
<dbReference type="CDD" id="cd03427">
    <property type="entry name" value="NUDIX_MTH1_Nudt1"/>
    <property type="match status" value="1"/>
</dbReference>
<evidence type="ECO:0000256" key="5">
    <source>
        <dbReference type="ARBA" id="ARBA00022723"/>
    </source>
</evidence>
<evidence type="ECO:0000256" key="1">
    <source>
        <dbReference type="ARBA" id="ARBA00001946"/>
    </source>
</evidence>
<dbReference type="RefSeq" id="XP_038064026.1">
    <property type="nucleotide sequence ID" value="XM_038208098.1"/>
</dbReference>
<comment type="catalytic activity">
    <reaction evidence="9">
        <text>8-oxo-dATP + H2O = 8-oxo-dAMP + diphosphate + H(+)</text>
        <dbReference type="Rhea" id="RHEA:65396"/>
        <dbReference type="ChEBI" id="CHEBI:15377"/>
        <dbReference type="ChEBI" id="CHEBI:15378"/>
        <dbReference type="ChEBI" id="CHEBI:33019"/>
        <dbReference type="ChEBI" id="CHEBI:71361"/>
        <dbReference type="ChEBI" id="CHEBI:172871"/>
    </reaction>
    <physiologicalReaction direction="left-to-right" evidence="9">
        <dbReference type="Rhea" id="RHEA:65397"/>
    </physiologicalReaction>
</comment>
<comment type="similarity">
    <text evidence="3">Belongs to the Nudix hydrolase family.</text>
</comment>
<dbReference type="InterPro" id="IPR020084">
    <property type="entry name" value="NUDIX_hydrolase_CS"/>
</dbReference>
<dbReference type="InterPro" id="IPR003563">
    <property type="entry name" value="8ODP"/>
</dbReference>
<keyword evidence="5" id="KW-0479">Metal-binding</keyword>
<comment type="subunit">
    <text evidence="4">Monomer.</text>
</comment>
<dbReference type="Gene3D" id="3.90.79.10">
    <property type="entry name" value="Nucleoside Triphosphate Pyrophosphohydrolase"/>
    <property type="match status" value="1"/>
</dbReference>
<evidence type="ECO:0000256" key="8">
    <source>
        <dbReference type="ARBA" id="ARBA00023242"/>
    </source>
</evidence>
<dbReference type="OMA" id="MWADDEF"/>
<evidence type="ECO:0000256" key="11">
    <source>
        <dbReference type="ARBA" id="ARBA00024486"/>
    </source>
</evidence>
<accession>A0A914AJW8</accession>
<evidence type="ECO:0000313" key="25">
    <source>
        <dbReference type="EnsemblMetazoa" id="XP_038064027.1"/>
    </source>
</evidence>
<proteinExistence type="inferred from homology"/>
<dbReference type="Pfam" id="PF00293">
    <property type="entry name" value="NUDIX"/>
    <property type="match status" value="1"/>
</dbReference>
<evidence type="ECO:0000256" key="23">
    <source>
        <dbReference type="ARBA" id="ARBA00053094"/>
    </source>
</evidence>
<comment type="catalytic activity">
    <reaction evidence="11">
        <text>8-oxo-dGTP + H2O = 8-oxo-dGMP + diphosphate + H(+)</text>
        <dbReference type="Rhea" id="RHEA:31575"/>
        <dbReference type="ChEBI" id="CHEBI:15377"/>
        <dbReference type="ChEBI" id="CHEBI:15378"/>
        <dbReference type="ChEBI" id="CHEBI:33019"/>
        <dbReference type="ChEBI" id="CHEBI:63224"/>
        <dbReference type="ChEBI" id="CHEBI:77896"/>
    </reaction>
    <physiologicalReaction direction="left-to-right" evidence="11">
        <dbReference type="Rhea" id="RHEA:31576"/>
    </physiologicalReaction>
</comment>
<dbReference type="PROSITE" id="PS51462">
    <property type="entry name" value="NUDIX"/>
    <property type="match status" value="1"/>
</dbReference>
<comment type="catalytic activity">
    <reaction evidence="21">
        <text>O(6)-methyl-dGTP + H2O = O(6)-methyl-dGMP + diphosphate + H(+)</text>
        <dbReference type="Rhea" id="RHEA:67600"/>
        <dbReference type="ChEBI" id="CHEBI:15377"/>
        <dbReference type="ChEBI" id="CHEBI:15378"/>
        <dbReference type="ChEBI" id="CHEBI:33019"/>
        <dbReference type="ChEBI" id="CHEBI:169974"/>
        <dbReference type="ChEBI" id="CHEBI:169975"/>
    </reaction>
    <physiologicalReaction direction="left-to-right" evidence="21">
        <dbReference type="Rhea" id="RHEA:67601"/>
    </physiologicalReaction>
</comment>
<dbReference type="InterPro" id="IPR000086">
    <property type="entry name" value="NUDIX_hydrolase_dom"/>
</dbReference>
<dbReference type="RefSeq" id="XP_038064027.1">
    <property type="nucleotide sequence ID" value="XM_038208099.1"/>
</dbReference>
<evidence type="ECO:0000256" key="12">
    <source>
        <dbReference type="ARBA" id="ARBA00024596"/>
    </source>
</evidence>
<evidence type="ECO:0000256" key="13">
    <source>
        <dbReference type="ARBA" id="ARBA00026103"/>
    </source>
</evidence>
<evidence type="ECO:0000256" key="18">
    <source>
        <dbReference type="ARBA" id="ARBA00031927"/>
    </source>
</evidence>
<dbReference type="PROSITE" id="PS00893">
    <property type="entry name" value="NUDIX_BOX"/>
    <property type="match status" value="1"/>
</dbReference>
<dbReference type="InterPro" id="IPR015797">
    <property type="entry name" value="NUDIX_hydrolase-like_dom_sf"/>
</dbReference>
<evidence type="ECO:0000256" key="20">
    <source>
        <dbReference type="ARBA" id="ARBA00048002"/>
    </source>
</evidence>
<organism evidence="25 26">
    <name type="scientific">Patiria miniata</name>
    <name type="common">Bat star</name>
    <name type="synonym">Asterina miniata</name>
    <dbReference type="NCBI Taxonomy" id="46514"/>
    <lineage>
        <taxon>Eukaryota</taxon>
        <taxon>Metazoa</taxon>
        <taxon>Echinodermata</taxon>
        <taxon>Eleutherozoa</taxon>
        <taxon>Asterozoa</taxon>
        <taxon>Asteroidea</taxon>
        <taxon>Valvatacea</taxon>
        <taxon>Valvatida</taxon>
        <taxon>Asterinidae</taxon>
        <taxon>Patiria</taxon>
    </lineage>
</organism>
<dbReference type="PANTHER" id="PTHR43758:SF2">
    <property type="entry name" value="OXIDIZED PURINE NUCLEOSIDE TRIPHOSPHATE HYDROLASE"/>
    <property type="match status" value="1"/>
</dbReference>
<evidence type="ECO:0000313" key="26">
    <source>
        <dbReference type="Proteomes" id="UP000887568"/>
    </source>
</evidence>
<evidence type="ECO:0000256" key="14">
    <source>
        <dbReference type="ARBA" id="ARBA00026218"/>
    </source>
</evidence>
<dbReference type="EC" id="3.6.1.56" evidence="13"/>
<evidence type="ECO:0000256" key="4">
    <source>
        <dbReference type="ARBA" id="ARBA00011245"/>
    </source>
</evidence>
<evidence type="ECO:0000256" key="17">
    <source>
        <dbReference type="ARBA" id="ARBA00030682"/>
    </source>
</evidence>
<keyword evidence="6" id="KW-0378">Hydrolase</keyword>
<dbReference type="EnsemblMetazoa" id="XM_038208100.1">
    <property type="protein sequence ID" value="XP_038064028.1"/>
    <property type="gene ID" value="LOC119734564"/>
</dbReference>
<keyword evidence="7" id="KW-0460">Magnesium</keyword>
<comment type="cofactor">
    <cofactor evidence="1">
        <name>Mg(2+)</name>
        <dbReference type="ChEBI" id="CHEBI:18420"/>
    </cofactor>
</comment>
<comment type="function">
    <text evidence="23">Oxidized purine nucleoside triphosphate hydrolase which is a prominent sanitizer of the oxidized nucleotide pool. Catalyzes the hydrolysis of 2-oxo-dATP (2-hydroxy-dATP) into 2-oxo-dAMP. Also has a significant hydrolase activity toward 2-oxo-ATP, 8-oxo-dGTP and 8-oxo-dATP. Through the hydrolysis of oxidized purine nucleoside triphosphates, prevents their incorporation into DNA and the subsequent transversions A:T to C:G and G:C to T:A. Also catalyzes the hydrolysis of methylated purine nucleoside triphosphate preventing their integration into DNA. Through this antimutagenic activity protects cells from oxidative stress.</text>
</comment>
<comment type="catalytic activity">
    <reaction evidence="20">
        <text>N(6)-methyl-ATP + H2O = N(6)-methyl-AMP + diphosphate + H(+)</text>
        <dbReference type="Rhea" id="RHEA:67608"/>
        <dbReference type="ChEBI" id="CHEBI:15377"/>
        <dbReference type="ChEBI" id="CHEBI:15378"/>
        <dbReference type="ChEBI" id="CHEBI:33019"/>
        <dbReference type="ChEBI" id="CHEBI:144842"/>
        <dbReference type="ChEBI" id="CHEBI:172873"/>
    </reaction>
    <physiologicalReaction direction="left-to-right" evidence="20">
        <dbReference type="Rhea" id="RHEA:67609"/>
    </physiologicalReaction>
</comment>
<dbReference type="GO" id="GO:0005634">
    <property type="term" value="C:nucleus"/>
    <property type="evidence" value="ECO:0007669"/>
    <property type="project" value="UniProtKB-SubCell"/>
</dbReference>
<keyword evidence="8" id="KW-0539">Nucleus</keyword>
<name>A0A914AJW8_PATMI</name>
<evidence type="ECO:0000256" key="6">
    <source>
        <dbReference type="ARBA" id="ARBA00022801"/>
    </source>
</evidence>
<evidence type="ECO:0000256" key="3">
    <source>
        <dbReference type="ARBA" id="ARBA00005582"/>
    </source>
</evidence>
<dbReference type="RefSeq" id="XP_038064028.1">
    <property type="nucleotide sequence ID" value="XM_038208100.1"/>
</dbReference>